<dbReference type="AlphaFoldDB" id="A0A398AVQ0"/>
<comment type="caution">
    <text evidence="1">The sequence shown here is derived from an EMBL/GenBank/DDBJ whole genome shotgun (WGS) entry which is preliminary data.</text>
</comment>
<dbReference type="RefSeq" id="WP_119114825.1">
    <property type="nucleotide sequence ID" value="NZ_CBCSEO010000034.1"/>
</dbReference>
<dbReference type="EMBL" id="QWVT01000050">
    <property type="protein sequence ID" value="RID81682.1"/>
    <property type="molecule type" value="Genomic_DNA"/>
</dbReference>
<keyword evidence="2" id="KW-1185">Reference proteome</keyword>
<evidence type="ECO:0000313" key="2">
    <source>
        <dbReference type="Proteomes" id="UP000265816"/>
    </source>
</evidence>
<gene>
    <name evidence="1" type="ORF">D1970_21095</name>
</gene>
<protein>
    <submittedName>
        <fullName evidence="1">Uncharacterized protein</fullName>
    </submittedName>
</protein>
<organism evidence="1 2">
    <name type="scientific">Mesobacillus zeae</name>
    <dbReference type="NCBI Taxonomy" id="1917180"/>
    <lineage>
        <taxon>Bacteria</taxon>
        <taxon>Bacillati</taxon>
        <taxon>Bacillota</taxon>
        <taxon>Bacilli</taxon>
        <taxon>Bacillales</taxon>
        <taxon>Bacillaceae</taxon>
        <taxon>Mesobacillus</taxon>
    </lineage>
</organism>
<name>A0A398AVQ0_9BACI</name>
<proteinExistence type="predicted"/>
<evidence type="ECO:0000313" key="1">
    <source>
        <dbReference type="EMBL" id="RID81682.1"/>
    </source>
</evidence>
<reference evidence="1 2" key="1">
    <citation type="submission" date="2018-08" db="EMBL/GenBank/DDBJ databases">
        <title>Bacillus jemisoniae sp. nov., Bacillus chryseoplanitiae sp. nov., Bacillus resnikiae sp. nov., and Bacillus frankliniae sp. nov., isolated from Viking spacecraft and associated surfaces.</title>
        <authorList>
            <person name="Seuylemezian A."/>
            <person name="Vaishampayan P."/>
        </authorList>
    </citation>
    <scope>NUCLEOTIDE SEQUENCE [LARGE SCALE GENOMIC DNA]</scope>
    <source>
        <strain evidence="1 2">JJ-247</strain>
    </source>
</reference>
<accession>A0A398AVQ0</accession>
<sequence>MFQDACKRQKLLRGDFEFILGEMAGMEGLTSRQKLYLLSLRGRKYLTGRFQTTLMPTEYIDEKASEEIMSTLRERKVDMVETYSFKYAG</sequence>
<dbReference type="Proteomes" id="UP000265816">
    <property type="component" value="Unassembled WGS sequence"/>
</dbReference>